<organism evidence="6 7">
    <name type="scientific">Glycomyces luteolus</name>
    <dbReference type="NCBI Taxonomy" id="2670330"/>
    <lineage>
        <taxon>Bacteria</taxon>
        <taxon>Bacillati</taxon>
        <taxon>Actinomycetota</taxon>
        <taxon>Actinomycetes</taxon>
        <taxon>Glycomycetales</taxon>
        <taxon>Glycomycetaceae</taxon>
        <taxon>Glycomyces</taxon>
    </lineage>
</organism>
<dbReference type="Gene3D" id="3.40.50.2000">
    <property type="entry name" value="Glycogen Phosphorylase B"/>
    <property type="match status" value="2"/>
</dbReference>
<comment type="caution">
    <text evidence="6">The sequence shown here is derived from an EMBL/GenBank/DDBJ whole genome shotgun (WGS) entry which is preliminary data.</text>
</comment>
<dbReference type="EC" id="2.4.-.-" evidence="6"/>
<dbReference type="Proteomes" id="UP001146067">
    <property type="component" value="Unassembled WGS sequence"/>
</dbReference>
<dbReference type="PANTHER" id="PTHR43685:SF5">
    <property type="entry name" value="GLYCOSYLTRANSFERASE EPSE-RELATED"/>
    <property type="match status" value="1"/>
</dbReference>
<sequence>MTDAETRIKSSSEASPEAIADRLVERALHEMHTRSADHIHQWGQYHNSRLARLVLARLACPQDPDAVLRPGVNRTRLRRADLNLEAVCALAATIGLKAADPDERATALELFDLAQRRLGPRFPIEYRELHVMTAYLLGRAGRVRALAKAYDEIPGRLVEAIHCQEAHPRGGGSAREYVRRFRTFADMPELSDPVDGEPLGVDRLRTRPVRAIEGGPLISVVMTCFEPDETLLTAVRSIVAQSWQHWELLLVDDGSGPRYRDVLGEAAVDPRVKLIIQPENAGTYQARNRALAVAKGEFITGLDSDDWAHPRRLEMQVQPLIDHPHLVMVESRSIAVKGDLSMVIDPQIGLIAARSTPIMVRAEPVLRRIGFYDEVRRSADSEYRWRIKTVFGKGKVLHLLSSGPLTLVRYSGSTLSAGEVSRHWMSATRTAYHSGFSHWHRRIARGVADPFLGSLARPRPFPIARDITRGKTAGDTVAYARIYAADWRSLDRRRRLMLDDAARLAEAGFPVALLHCPEWIRVDRRRPLIDWAVLNSAETHGFDFIDLETRHTAPIVVPTEAYAELLRFEHPELAADRVRVQPSSPQPFAEAPPGKIDHDRVPRPPSLVWTRMDALLAGAGGCLAAAAVTLAAAVQPASLEWAVAGSLAVWVGLVLTLTARHAALRRTYSTESDQETPVERGGKSPLLILKQGLGVVSRRPLWAVAAVAPALPALAAALPSSHPVLPAAATAGALGALAALAQRYLSRSLDSARAAAVEPDHRPPPRRPSSADPPSRRLREIERWDSRLKHGWSSKAGDDLRRIAESKDEHIECRVKAMAALCGYGAKRFRALRDGRTLEVDIVIVSTLNLVGGTTSANEAEILAYRSAGLKVALVDHPVLDRAMHRPVNPRLRALIDGEHVIEVRPQDTVRCDLAIVRFPVALEHLMEDRPRIDAARTVLLVNQTPFEEYGFNGGCGKAWSIPDVHRNVTAWLGPHTWYAIGPAVRDILRAHHAEELVGVDLADDFWYETIDIADWAGMPRREREEEEPIRIGRHSRDDVAKFPNMAKRLRSAYPDAADIEVHVLGGHGALRRILGTIPPRWTVHRFGALPAADFLADIDVYVYFYDERLAEAFGRAPLEAMAAGVPCILQPSFAELFGDGALYCEPEEVETVVRRLMEDPAYYAERSAAGPRTVRERFSPDALLCRVSALGVAPGSRPTVVAEPAAPTMGGAR</sequence>
<proteinExistence type="inferred from homology"/>
<dbReference type="RefSeq" id="WP_270111058.1">
    <property type="nucleotide sequence ID" value="NZ_JAPZVP010000012.1"/>
</dbReference>
<feature type="domain" description="Glycosyltransferase 2-like" evidence="5">
    <location>
        <begin position="219"/>
        <end position="332"/>
    </location>
</feature>
<dbReference type="PANTHER" id="PTHR43685">
    <property type="entry name" value="GLYCOSYLTRANSFERASE"/>
    <property type="match status" value="1"/>
</dbReference>
<feature type="region of interest" description="Disordered" evidence="4">
    <location>
        <begin position="755"/>
        <end position="778"/>
    </location>
</feature>
<dbReference type="SUPFAM" id="SSF53756">
    <property type="entry name" value="UDP-Glycosyltransferase/glycogen phosphorylase"/>
    <property type="match status" value="1"/>
</dbReference>
<gene>
    <name evidence="6" type="ORF">O1R50_15770</name>
</gene>
<dbReference type="GO" id="GO:0016757">
    <property type="term" value="F:glycosyltransferase activity"/>
    <property type="evidence" value="ECO:0007669"/>
    <property type="project" value="UniProtKB-KW"/>
</dbReference>
<comment type="similarity">
    <text evidence="1">Belongs to the glycosyltransferase 2 family.</text>
</comment>
<dbReference type="Pfam" id="PF00535">
    <property type="entry name" value="Glycos_transf_2"/>
    <property type="match status" value="1"/>
</dbReference>
<evidence type="ECO:0000256" key="3">
    <source>
        <dbReference type="ARBA" id="ARBA00022679"/>
    </source>
</evidence>
<evidence type="ECO:0000313" key="7">
    <source>
        <dbReference type="Proteomes" id="UP001146067"/>
    </source>
</evidence>
<keyword evidence="3 6" id="KW-0808">Transferase</keyword>
<evidence type="ECO:0000256" key="1">
    <source>
        <dbReference type="ARBA" id="ARBA00006739"/>
    </source>
</evidence>
<dbReference type="Gene3D" id="3.90.550.10">
    <property type="entry name" value="Spore Coat Polysaccharide Biosynthesis Protein SpsA, Chain A"/>
    <property type="match status" value="1"/>
</dbReference>
<dbReference type="CDD" id="cd00761">
    <property type="entry name" value="Glyco_tranf_GTA_type"/>
    <property type="match status" value="1"/>
</dbReference>
<evidence type="ECO:0000313" key="6">
    <source>
        <dbReference type="EMBL" id="MDA1361088.1"/>
    </source>
</evidence>
<dbReference type="InterPro" id="IPR029044">
    <property type="entry name" value="Nucleotide-diphossugar_trans"/>
</dbReference>
<dbReference type="InterPro" id="IPR050834">
    <property type="entry name" value="Glycosyltransf_2"/>
</dbReference>
<reference evidence="6" key="1">
    <citation type="submission" date="2022-12" db="EMBL/GenBank/DDBJ databases">
        <title>Gycomyces niveus sp.nov.,a novel actinomycete isolated from soil in Shouguan.</title>
        <authorList>
            <person name="Yang X."/>
        </authorList>
    </citation>
    <scope>NUCLEOTIDE SEQUENCE</scope>
    <source>
        <strain evidence="6">NEAU-A15</strain>
    </source>
</reference>
<dbReference type="SUPFAM" id="SSF53448">
    <property type="entry name" value="Nucleotide-diphospho-sugar transferases"/>
    <property type="match status" value="1"/>
</dbReference>
<evidence type="ECO:0000259" key="5">
    <source>
        <dbReference type="Pfam" id="PF00535"/>
    </source>
</evidence>
<dbReference type="EMBL" id="JAPZVP010000012">
    <property type="protein sequence ID" value="MDA1361088.1"/>
    <property type="molecule type" value="Genomic_DNA"/>
</dbReference>
<evidence type="ECO:0000256" key="2">
    <source>
        <dbReference type="ARBA" id="ARBA00022676"/>
    </source>
</evidence>
<name>A0A9X3PCN7_9ACTN</name>
<accession>A0A9X3PCN7</accession>
<keyword evidence="7" id="KW-1185">Reference proteome</keyword>
<protein>
    <submittedName>
        <fullName evidence="6">Glycosyltransferase</fullName>
        <ecNumber evidence="6">2.4.-.-</ecNumber>
    </submittedName>
</protein>
<dbReference type="Pfam" id="PF13692">
    <property type="entry name" value="Glyco_trans_1_4"/>
    <property type="match status" value="1"/>
</dbReference>
<dbReference type="InterPro" id="IPR001173">
    <property type="entry name" value="Glyco_trans_2-like"/>
</dbReference>
<dbReference type="AlphaFoldDB" id="A0A9X3PCN7"/>
<keyword evidence="2 6" id="KW-0328">Glycosyltransferase</keyword>
<evidence type="ECO:0000256" key="4">
    <source>
        <dbReference type="SAM" id="MobiDB-lite"/>
    </source>
</evidence>